<evidence type="ECO:0000256" key="5">
    <source>
        <dbReference type="ARBA" id="ARBA00022679"/>
    </source>
</evidence>
<dbReference type="EMBL" id="NJBN01000004">
    <property type="protein sequence ID" value="TKJ40688.1"/>
    <property type="molecule type" value="Genomic_DNA"/>
</dbReference>
<dbReference type="UniPathway" id="UPA00253">
    <property type="reaction ID" value="UER00332"/>
</dbReference>
<dbReference type="GO" id="GO:0009435">
    <property type="term" value="P:NAD+ biosynthetic process"/>
    <property type="evidence" value="ECO:0007669"/>
    <property type="project" value="UniProtKB-UniRule"/>
</dbReference>
<dbReference type="NCBIfam" id="TIGR00125">
    <property type="entry name" value="cyt_tran_rel"/>
    <property type="match status" value="1"/>
</dbReference>
<keyword evidence="6 11" id="KW-0548">Nucleotidyltransferase</keyword>
<dbReference type="HAMAP" id="MF_00244">
    <property type="entry name" value="NaMN_adenylyltr"/>
    <property type="match status" value="1"/>
</dbReference>
<evidence type="ECO:0000256" key="2">
    <source>
        <dbReference type="ARBA" id="ARBA00005019"/>
    </source>
</evidence>
<evidence type="ECO:0000256" key="10">
    <source>
        <dbReference type="ARBA" id="ARBA00048721"/>
    </source>
</evidence>
<dbReference type="Gene3D" id="3.40.50.620">
    <property type="entry name" value="HUPs"/>
    <property type="match status" value="1"/>
</dbReference>
<dbReference type="InterPro" id="IPR014729">
    <property type="entry name" value="Rossmann-like_a/b/a_fold"/>
</dbReference>
<dbReference type="PANTHER" id="PTHR39321:SF3">
    <property type="entry name" value="PHOSPHOPANTETHEINE ADENYLYLTRANSFERASE"/>
    <property type="match status" value="1"/>
</dbReference>
<dbReference type="GO" id="GO:0004515">
    <property type="term" value="F:nicotinate-nucleotide adenylyltransferase activity"/>
    <property type="evidence" value="ECO:0007669"/>
    <property type="project" value="UniProtKB-UniRule"/>
</dbReference>
<feature type="domain" description="Cytidyltransferase-like" evidence="12">
    <location>
        <begin position="14"/>
        <end position="177"/>
    </location>
</feature>
<evidence type="ECO:0000256" key="9">
    <source>
        <dbReference type="ARBA" id="ARBA00023027"/>
    </source>
</evidence>
<dbReference type="CDD" id="cd02165">
    <property type="entry name" value="NMNAT"/>
    <property type="match status" value="1"/>
</dbReference>
<evidence type="ECO:0000313" key="14">
    <source>
        <dbReference type="Proteomes" id="UP000319619"/>
    </source>
</evidence>
<dbReference type="SUPFAM" id="SSF52374">
    <property type="entry name" value="Nucleotidylyl transferase"/>
    <property type="match status" value="1"/>
</dbReference>
<dbReference type="InterPro" id="IPR004821">
    <property type="entry name" value="Cyt_trans-like"/>
</dbReference>
<keyword evidence="9 11" id="KW-0520">NAD</keyword>
<comment type="similarity">
    <text evidence="3 11">Belongs to the NadD family.</text>
</comment>
<keyword evidence="4 11" id="KW-0662">Pyridine nucleotide biosynthesis</keyword>
<reference evidence="13 14" key="1">
    <citation type="submission" date="2017-06" db="EMBL/GenBank/DDBJ databases">
        <title>Novel microbial phyla capable of carbon fixation and sulfur reduction in deep-sea sediments.</title>
        <authorList>
            <person name="Huang J."/>
            <person name="Baker B."/>
            <person name="Wang Y."/>
        </authorList>
    </citation>
    <scope>NUCLEOTIDE SEQUENCE [LARGE SCALE GENOMIC DNA]</scope>
    <source>
        <strain evidence="13">B3_LCP</strain>
    </source>
</reference>
<evidence type="ECO:0000256" key="11">
    <source>
        <dbReference type="HAMAP-Rule" id="MF_00244"/>
    </source>
</evidence>
<dbReference type="NCBIfam" id="TIGR00482">
    <property type="entry name" value="nicotinate (nicotinamide) nucleotide adenylyltransferase"/>
    <property type="match status" value="1"/>
</dbReference>
<keyword evidence="8 11" id="KW-0067">ATP-binding</keyword>
<comment type="pathway">
    <text evidence="2 11">Cofactor biosynthesis; NAD(+) biosynthesis; deamido-NAD(+) from nicotinate D-ribonucleotide: step 1/1.</text>
</comment>
<accession>A0A532V0I9</accession>
<evidence type="ECO:0000256" key="1">
    <source>
        <dbReference type="ARBA" id="ARBA00002324"/>
    </source>
</evidence>
<evidence type="ECO:0000256" key="3">
    <source>
        <dbReference type="ARBA" id="ARBA00009014"/>
    </source>
</evidence>
<evidence type="ECO:0000256" key="7">
    <source>
        <dbReference type="ARBA" id="ARBA00022741"/>
    </source>
</evidence>
<comment type="function">
    <text evidence="1 11">Catalyzes the reversible adenylation of nicotinate mononucleotide (NaMN) to nicotinic acid adenine dinucleotide (NaAD).</text>
</comment>
<sequence length="205" mass="23393">MTHLQLIENSRIGLFGGTFDPPHWGHIKAAMGAADELNLDQLAFLPANNPPHKRDRKFTPIHKRKHMLELCSGLDQRFRLCMIEAEDDLPGTTLHTVERLREIGYNEEFCHLIWLMGSDSLHDLPTWHSPERLLESIEIAIMPRPGYPVDKAQTQFLKEVRILKTPLVKISAEEIRSKQVRLGEAVPAPVAEYIIKNCLYGFAPD</sequence>
<dbReference type="Proteomes" id="UP000319619">
    <property type="component" value="Unassembled WGS sequence"/>
</dbReference>
<proteinExistence type="inferred from homology"/>
<dbReference type="GO" id="GO:0005524">
    <property type="term" value="F:ATP binding"/>
    <property type="evidence" value="ECO:0007669"/>
    <property type="project" value="UniProtKB-KW"/>
</dbReference>
<dbReference type="PANTHER" id="PTHR39321">
    <property type="entry name" value="NICOTINATE-NUCLEOTIDE ADENYLYLTRANSFERASE-RELATED"/>
    <property type="match status" value="1"/>
</dbReference>
<comment type="catalytic activity">
    <reaction evidence="10 11">
        <text>nicotinate beta-D-ribonucleotide + ATP + H(+) = deamido-NAD(+) + diphosphate</text>
        <dbReference type="Rhea" id="RHEA:22860"/>
        <dbReference type="ChEBI" id="CHEBI:15378"/>
        <dbReference type="ChEBI" id="CHEBI:30616"/>
        <dbReference type="ChEBI" id="CHEBI:33019"/>
        <dbReference type="ChEBI" id="CHEBI:57502"/>
        <dbReference type="ChEBI" id="CHEBI:58437"/>
        <dbReference type="EC" id="2.7.7.18"/>
    </reaction>
</comment>
<evidence type="ECO:0000256" key="6">
    <source>
        <dbReference type="ARBA" id="ARBA00022695"/>
    </source>
</evidence>
<evidence type="ECO:0000256" key="8">
    <source>
        <dbReference type="ARBA" id="ARBA00022840"/>
    </source>
</evidence>
<keyword evidence="7 11" id="KW-0547">Nucleotide-binding</keyword>
<comment type="caution">
    <text evidence="13">The sequence shown here is derived from an EMBL/GenBank/DDBJ whole genome shotgun (WGS) entry which is preliminary data.</text>
</comment>
<dbReference type="AlphaFoldDB" id="A0A532V0I9"/>
<gene>
    <name evidence="11 13" type="primary">nadD</name>
    <name evidence="13" type="ORF">CEE37_06915</name>
</gene>
<dbReference type="Pfam" id="PF01467">
    <property type="entry name" value="CTP_transf_like"/>
    <property type="match status" value="1"/>
</dbReference>
<protein>
    <recommendedName>
        <fullName evidence="11">Probable nicotinate-nucleotide adenylyltransferase</fullName>
        <ecNumber evidence="11">2.7.7.18</ecNumber>
    </recommendedName>
    <alternativeName>
        <fullName evidence="11">Deamido-NAD(+) diphosphorylase</fullName>
    </alternativeName>
    <alternativeName>
        <fullName evidence="11">Deamido-NAD(+) pyrophosphorylase</fullName>
    </alternativeName>
    <alternativeName>
        <fullName evidence="11">Nicotinate mononucleotide adenylyltransferase</fullName>
        <shortName evidence="11">NaMN adenylyltransferase</shortName>
    </alternativeName>
</protein>
<dbReference type="EC" id="2.7.7.18" evidence="11"/>
<evidence type="ECO:0000259" key="12">
    <source>
        <dbReference type="Pfam" id="PF01467"/>
    </source>
</evidence>
<keyword evidence="5 11" id="KW-0808">Transferase</keyword>
<organism evidence="13 14">
    <name type="scientific">candidate division LCP-89 bacterium B3_LCP</name>
    <dbReference type="NCBI Taxonomy" id="2012998"/>
    <lineage>
        <taxon>Bacteria</taxon>
        <taxon>Pseudomonadati</taxon>
        <taxon>Bacteria division LCP-89</taxon>
    </lineage>
</organism>
<name>A0A532V0I9_UNCL8</name>
<dbReference type="InterPro" id="IPR005248">
    <property type="entry name" value="NadD/NMNAT"/>
</dbReference>
<evidence type="ECO:0000256" key="4">
    <source>
        <dbReference type="ARBA" id="ARBA00022642"/>
    </source>
</evidence>
<evidence type="ECO:0000313" key="13">
    <source>
        <dbReference type="EMBL" id="TKJ40688.1"/>
    </source>
</evidence>